<keyword evidence="4" id="KW-1185">Reference proteome</keyword>
<evidence type="ECO:0000256" key="1">
    <source>
        <dbReference type="SAM" id="MobiDB-lite"/>
    </source>
</evidence>
<feature type="compositionally biased region" description="Basic and acidic residues" evidence="1">
    <location>
        <begin position="29"/>
        <end position="40"/>
    </location>
</feature>
<name>A0ABT5MEW1_9BURK</name>
<keyword evidence="2" id="KW-0472">Membrane</keyword>
<evidence type="ECO:0000313" key="3">
    <source>
        <dbReference type="EMBL" id="MDD0814442.1"/>
    </source>
</evidence>
<keyword evidence="2" id="KW-1133">Transmembrane helix</keyword>
<evidence type="ECO:0000256" key="2">
    <source>
        <dbReference type="SAM" id="Phobius"/>
    </source>
</evidence>
<gene>
    <name evidence="3" type="ORF">PSQ39_07350</name>
</gene>
<feature type="region of interest" description="Disordered" evidence="1">
    <location>
        <begin position="1"/>
        <end position="40"/>
    </location>
</feature>
<reference evidence="3 4" key="1">
    <citation type="submission" date="2023-02" db="EMBL/GenBank/DDBJ databases">
        <title>Bacterial whole genome sequence for Curvibacter sp. HBC28.</title>
        <authorList>
            <person name="Le V."/>
            <person name="Ko S.-R."/>
            <person name="Ahn C.-Y."/>
            <person name="Oh H.-M."/>
        </authorList>
    </citation>
    <scope>NUCLEOTIDE SEQUENCE [LARGE SCALE GENOMIC DNA]</scope>
    <source>
        <strain evidence="3 4">HBC28</strain>
    </source>
</reference>
<feature type="transmembrane region" description="Helical" evidence="2">
    <location>
        <begin position="111"/>
        <end position="129"/>
    </location>
</feature>
<dbReference type="Proteomes" id="UP001528672">
    <property type="component" value="Unassembled WGS sequence"/>
</dbReference>
<keyword evidence="2" id="KW-0812">Transmembrane</keyword>
<proteinExistence type="predicted"/>
<comment type="caution">
    <text evidence="3">The sequence shown here is derived from an EMBL/GenBank/DDBJ whole genome shotgun (WGS) entry which is preliminary data.</text>
</comment>
<dbReference type="EMBL" id="JAQSIO010000002">
    <property type="protein sequence ID" value="MDD0814442.1"/>
    <property type="molecule type" value="Genomic_DNA"/>
</dbReference>
<dbReference type="RefSeq" id="WP_273926053.1">
    <property type="nucleotide sequence ID" value="NZ_JAQSIO010000002.1"/>
</dbReference>
<accession>A0ABT5MEW1</accession>
<organism evidence="3 4">
    <name type="scientific">Curvibacter microcysteis</name>
    <dbReference type="NCBI Taxonomy" id="3026419"/>
    <lineage>
        <taxon>Bacteria</taxon>
        <taxon>Pseudomonadati</taxon>
        <taxon>Pseudomonadota</taxon>
        <taxon>Betaproteobacteria</taxon>
        <taxon>Burkholderiales</taxon>
        <taxon>Comamonadaceae</taxon>
        <taxon>Curvibacter</taxon>
    </lineage>
</organism>
<sequence>MSPPKNAPRDPANGPLDGPDSPHAHRAHAGMDHAGLDHAGTDALPTAALHQGLASLDSLVQDVHKQWLTPGEDWGHEQLEAFKLRSRQLRDQGLQARHSAERYVRAQPFTALAWAAAVGAVLVALPLWWRRSGPAARQASARSSEH</sequence>
<protein>
    <recommendedName>
        <fullName evidence="5">DUF883 domain-containing protein</fullName>
    </recommendedName>
</protein>
<evidence type="ECO:0000313" key="4">
    <source>
        <dbReference type="Proteomes" id="UP001528672"/>
    </source>
</evidence>
<evidence type="ECO:0008006" key="5">
    <source>
        <dbReference type="Google" id="ProtNLM"/>
    </source>
</evidence>